<sequence>GFILGKILRKLRLTEVLAYILAGIIIGQVLNFSAPEQFNVIITGTTLALVAYIIGLSFSFAFLKRMGKQLVIILIVQVLITFIATWGFVYLLTRNLPLSIILGSLAPATAPAGTIAVLRDLKAKGTLTDITMALVGLDDALVIVIYSVGIMWTKMLLGGEASIAFSFTYPLWEIFGGLGLGGAIGIAISYFTKKIHLSSDHIFVVSLAVAILCWGLAEMIGVSAILACMALGTAVINLNVQIGSRSNELIDNIMTPIFVLFFA</sequence>
<keyword evidence="2 5" id="KW-0812">Transmembrane</keyword>
<keyword evidence="4 5" id="KW-0472">Membrane</keyword>
<dbReference type="GO" id="GO:1902600">
    <property type="term" value="P:proton transmembrane transport"/>
    <property type="evidence" value="ECO:0007669"/>
    <property type="project" value="InterPro"/>
</dbReference>
<feature type="transmembrane region" description="Helical" evidence="5">
    <location>
        <begin position="98"/>
        <end position="118"/>
    </location>
</feature>
<feature type="transmembrane region" description="Helical" evidence="5">
    <location>
        <begin position="70"/>
        <end position="92"/>
    </location>
</feature>
<feature type="domain" description="Cation/H+ exchanger transmembrane" evidence="6">
    <location>
        <begin position="4"/>
        <end position="261"/>
    </location>
</feature>
<dbReference type="EMBL" id="BARV01026590">
    <property type="protein sequence ID" value="GAI42669.1"/>
    <property type="molecule type" value="Genomic_DNA"/>
</dbReference>
<feature type="non-terminal residue" evidence="7">
    <location>
        <position position="263"/>
    </location>
</feature>
<feature type="transmembrane region" description="Helical" evidence="5">
    <location>
        <begin position="172"/>
        <end position="191"/>
    </location>
</feature>
<comment type="caution">
    <text evidence="7">The sequence shown here is derived from an EMBL/GenBank/DDBJ whole genome shotgun (WGS) entry which is preliminary data.</text>
</comment>
<proteinExistence type="predicted"/>
<evidence type="ECO:0000313" key="7">
    <source>
        <dbReference type="EMBL" id="GAI42669.1"/>
    </source>
</evidence>
<evidence type="ECO:0000256" key="1">
    <source>
        <dbReference type="ARBA" id="ARBA00004141"/>
    </source>
</evidence>
<evidence type="ECO:0000256" key="3">
    <source>
        <dbReference type="ARBA" id="ARBA00022989"/>
    </source>
</evidence>
<evidence type="ECO:0000256" key="4">
    <source>
        <dbReference type="ARBA" id="ARBA00023136"/>
    </source>
</evidence>
<dbReference type="InterPro" id="IPR038770">
    <property type="entry name" value="Na+/solute_symporter_sf"/>
</dbReference>
<feature type="transmembrane region" description="Helical" evidence="5">
    <location>
        <begin position="16"/>
        <end position="34"/>
    </location>
</feature>
<dbReference type="Pfam" id="PF00999">
    <property type="entry name" value="Na_H_Exchanger"/>
    <property type="match status" value="1"/>
</dbReference>
<name>X1QHC4_9ZZZZ</name>
<feature type="transmembrane region" description="Helical" evidence="5">
    <location>
        <begin position="40"/>
        <end position="63"/>
    </location>
</feature>
<feature type="non-terminal residue" evidence="7">
    <location>
        <position position="1"/>
    </location>
</feature>
<evidence type="ECO:0000256" key="2">
    <source>
        <dbReference type="ARBA" id="ARBA00022692"/>
    </source>
</evidence>
<comment type="subcellular location">
    <subcellularLocation>
        <location evidence="1">Membrane</location>
        <topology evidence="1">Multi-pass membrane protein</topology>
    </subcellularLocation>
</comment>
<dbReference type="InterPro" id="IPR006153">
    <property type="entry name" value="Cation/H_exchanger_TM"/>
</dbReference>
<dbReference type="Gene3D" id="1.20.1530.20">
    <property type="match status" value="1"/>
</dbReference>
<evidence type="ECO:0000259" key="6">
    <source>
        <dbReference type="Pfam" id="PF00999"/>
    </source>
</evidence>
<keyword evidence="3 5" id="KW-1133">Transmembrane helix</keyword>
<dbReference type="PANTHER" id="PTHR43021">
    <property type="entry name" value="NA(+)/H(+) ANTIPORTER-RELATED"/>
    <property type="match status" value="1"/>
</dbReference>
<feature type="transmembrane region" description="Helical" evidence="5">
    <location>
        <begin position="203"/>
        <end position="236"/>
    </location>
</feature>
<dbReference type="GO" id="GO:0016020">
    <property type="term" value="C:membrane"/>
    <property type="evidence" value="ECO:0007669"/>
    <property type="project" value="UniProtKB-SubCell"/>
</dbReference>
<dbReference type="AlphaFoldDB" id="X1QHC4"/>
<organism evidence="7">
    <name type="scientific">marine sediment metagenome</name>
    <dbReference type="NCBI Taxonomy" id="412755"/>
    <lineage>
        <taxon>unclassified sequences</taxon>
        <taxon>metagenomes</taxon>
        <taxon>ecological metagenomes</taxon>
    </lineage>
</organism>
<dbReference type="PANTHER" id="PTHR43021:SF2">
    <property type="entry name" value="CATION_H+ EXCHANGER DOMAIN-CONTAINING PROTEIN"/>
    <property type="match status" value="1"/>
</dbReference>
<reference evidence="7" key="1">
    <citation type="journal article" date="2014" name="Front. Microbiol.">
        <title>High frequency of phylogenetically diverse reductive dehalogenase-homologous genes in deep subseafloor sedimentary metagenomes.</title>
        <authorList>
            <person name="Kawai M."/>
            <person name="Futagami T."/>
            <person name="Toyoda A."/>
            <person name="Takaki Y."/>
            <person name="Nishi S."/>
            <person name="Hori S."/>
            <person name="Arai W."/>
            <person name="Tsubouchi T."/>
            <person name="Morono Y."/>
            <person name="Uchiyama I."/>
            <person name="Ito T."/>
            <person name="Fujiyama A."/>
            <person name="Inagaki F."/>
            <person name="Takami H."/>
        </authorList>
    </citation>
    <scope>NUCLEOTIDE SEQUENCE</scope>
    <source>
        <strain evidence="7">Expedition CK06-06</strain>
    </source>
</reference>
<gene>
    <name evidence="7" type="ORF">S06H3_42938</name>
</gene>
<evidence type="ECO:0000256" key="5">
    <source>
        <dbReference type="SAM" id="Phobius"/>
    </source>
</evidence>
<accession>X1QHC4</accession>
<dbReference type="GO" id="GO:0015297">
    <property type="term" value="F:antiporter activity"/>
    <property type="evidence" value="ECO:0007669"/>
    <property type="project" value="InterPro"/>
</dbReference>
<protein>
    <recommendedName>
        <fullName evidence="6">Cation/H+ exchanger transmembrane domain-containing protein</fullName>
    </recommendedName>
</protein>
<feature type="transmembrane region" description="Helical" evidence="5">
    <location>
        <begin position="130"/>
        <end position="152"/>
    </location>
</feature>